<gene>
    <name evidence="1" type="primary">rpsP</name>
    <name evidence="2" type="ORF">BA171_03495</name>
</gene>
<sequence length="86" mass="9849">MVKIRLARHGSKKRPFYQIVVSDSRNARDGRFLENVGFFNPIASGKSEKLRLNIDRIEHWKNVGAELSERVQALVKAEKKNLQTAS</sequence>
<dbReference type="EMBL" id="CP016303">
    <property type="protein sequence ID" value="ASX26174.1"/>
    <property type="molecule type" value="Genomic_DNA"/>
</dbReference>
<organism evidence="2 3">
    <name type="scientific">Candidatus Hamiltonella defensa</name>
    <name type="common">Bemisia tabaci</name>
    <dbReference type="NCBI Taxonomy" id="672795"/>
    <lineage>
        <taxon>Bacteria</taxon>
        <taxon>Pseudomonadati</taxon>
        <taxon>Pseudomonadota</taxon>
        <taxon>Gammaproteobacteria</taxon>
        <taxon>Enterobacterales</taxon>
        <taxon>Enterobacteriaceae</taxon>
        <taxon>aphid secondary symbionts</taxon>
        <taxon>Candidatus Williamhamiltonella</taxon>
    </lineage>
</organism>
<dbReference type="InterPro" id="IPR023803">
    <property type="entry name" value="Ribosomal_bS16_dom_sf"/>
</dbReference>
<keyword evidence="1" id="KW-0687">Ribonucleoprotein</keyword>
<dbReference type="Gene3D" id="3.30.1320.10">
    <property type="match status" value="1"/>
</dbReference>
<comment type="similarity">
    <text evidence="1">Belongs to the bacterial ribosomal protein bS16 family.</text>
</comment>
<dbReference type="NCBIfam" id="TIGR00002">
    <property type="entry name" value="S16"/>
    <property type="match status" value="1"/>
</dbReference>
<dbReference type="OrthoDB" id="9807878at2"/>
<name>A0A249DXA6_9ENTR</name>
<protein>
    <recommendedName>
        <fullName evidence="1">Small ribosomal subunit protein bS16</fullName>
    </recommendedName>
</protein>
<dbReference type="SUPFAM" id="SSF54565">
    <property type="entry name" value="Ribosomal protein S16"/>
    <property type="match status" value="1"/>
</dbReference>
<dbReference type="FunFam" id="3.30.1320.10:FF:000001">
    <property type="entry name" value="30S ribosomal protein S16"/>
    <property type="match status" value="1"/>
</dbReference>
<evidence type="ECO:0000256" key="1">
    <source>
        <dbReference type="HAMAP-Rule" id="MF_00385"/>
    </source>
</evidence>
<dbReference type="RefSeq" id="WP_016857555.1">
    <property type="nucleotide sequence ID" value="NZ_CP016303.1"/>
</dbReference>
<dbReference type="GO" id="GO:0003735">
    <property type="term" value="F:structural constituent of ribosome"/>
    <property type="evidence" value="ECO:0007669"/>
    <property type="project" value="InterPro"/>
</dbReference>
<dbReference type="GO" id="GO:0005737">
    <property type="term" value="C:cytoplasm"/>
    <property type="evidence" value="ECO:0007669"/>
    <property type="project" value="UniProtKB-ARBA"/>
</dbReference>
<dbReference type="PANTHER" id="PTHR12919">
    <property type="entry name" value="30S RIBOSOMAL PROTEIN S16"/>
    <property type="match status" value="1"/>
</dbReference>
<dbReference type="InterPro" id="IPR000307">
    <property type="entry name" value="Ribosomal_bS16"/>
</dbReference>
<evidence type="ECO:0000313" key="2">
    <source>
        <dbReference type="EMBL" id="ASX26174.1"/>
    </source>
</evidence>
<dbReference type="AlphaFoldDB" id="A0A249DXA6"/>
<dbReference type="GO" id="GO:0006412">
    <property type="term" value="P:translation"/>
    <property type="evidence" value="ECO:0007669"/>
    <property type="project" value="UniProtKB-UniRule"/>
</dbReference>
<dbReference type="Proteomes" id="UP000216438">
    <property type="component" value="Chromosome"/>
</dbReference>
<dbReference type="GO" id="GO:0015935">
    <property type="term" value="C:small ribosomal subunit"/>
    <property type="evidence" value="ECO:0007669"/>
    <property type="project" value="TreeGrafter"/>
</dbReference>
<reference evidence="3" key="1">
    <citation type="submission" date="2016-06" db="EMBL/GenBank/DDBJ databases">
        <authorList>
            <person name="Chen W."/>
            <person name="Hasegawa D.K."/>
        </authorList>
    </citation>
    <scope>NUCLEOTIDE SEQUENCE [LARGE SCALE GENOMIC DNA]</scope>
    <source>
        <strain evidence="3">MEAM1</strain>
    </source>
</reference>
<reference evidence="2 3" key="2">
    <citation type="submission" date="2017-09" db="EMBL/GenBank/DDBJ databases">
        <title>The genome of whitefly Bemisia tabaci, a global crop pest, provides novel insights into virus transmission, host adaptation and insecticide resistance.</title>
        <authorList>
            <person name="Kaur N."/>
            <person name="Kliot A."/>
            <person name="Pinheiro P.V."/>
            <person name="Luan J."/>
            <person name="Zheng Y."/>
            <person name="Liu W."/>
            <person name="Sun H."/>
            <person name="Yang X."/>
            <person name="Xu Y."/>
            <person name="Luo Y."/>
            <person name="Kruse A."/>
            <person name="Fisher T.W."/>
            <person name="Nelson D.R."/>
            <person name="Elimelech M."/>
            <person name="MacCoss M."/>
            <person name="Johnson R."/>
            <person name="Cohen E."/>
            <person name="Hunter W.B."/>
            <person name="Brown J.K."/>
            <person name="Jander G."/>
            <person name="Cilia M."/>
            <person name="Douglas A.E."/>
            <person name="Ghanim M."/>
            <person name="Simmons A.M."/>
            <person name="Wintermantel W.M."/>
            <person name="Ling K.-S."/>
            <person name="Fei Z."/>
        </authorList>
    </citation>
    <scope>NUCLEOTIDE SEQUENCE [LARGE SCALE GENOMIC DNA]</scope>
    <source>
        <strain evidence="2 3">MEAM1</strain>
    </source>
</reference>
<accession>A0A249DXA6</accession>
<keyword evidence="1 2" id="KW-0689">Ribosomal protein</keyword>
<proteinExistence type="inferred from homology"/>
<evidence type="ECO:0000313" key="3">
    <source>
        <dbReference type="Proteomes" id="UP000216438"/>
    </source>
</evidence>
<dbReference type="Pfam" id="PF00886">
    <property type="entry name" value="Ribosomal_S16"/>
    <property type="match status" value="1"/>
</dbReference>
<dbReference type="HAMAP" id="MF_00385">
    <property type="entry name" value="Ribosomal_bS16"/>
    <property type="match status" value="1"/>
</dbReference>
<dbReference type="PANTHER" id="PTHR12919:SF20">
    <property type="entry name" value="SMALL RIBOSOMAL SUBUNIT PROTEIN BS16M"/>
    <property type="match status" value="1"/>
</dbReference>